<proteinExistence type="predicted"/>
<keyword evidence="1" id="KW-0479">Metal-binding</keyword>
<reference evidence="8 9" key="1">
    <citation type="submission" date="2023-01" db="EMBL/GenBank/DDBJ databases">
        <title>Analysis of 21 Apiospora genomes using comparative genomics revels a genus with tremendous synthesis potential of carbohydrate active enzymes and secondary metabolites.</title>
        <authorList>
            <person name="Sorensen T."/>
        </authorList>
    </citation>
    <scope>NUCLEOTIDE SEQUENCE [LARGE SCALE GENOMIC DNA]</scope>
    <source>
        <strain evidence="8 9">CBS 135458</strain>
    </source>
</reference>
<dbReference type="PANTHER" id="PTHR46462">
    <property type="entry name" value="UPSET, ISOFORM A"/>
    <property type="match status" value="1"/>
</dbReference>
<feature type="compositionally biased region" description="Polar residues" evidence="6">
    <location>
        <begin position="468"/>
        <end position="477"/>
    </location>
</feature>
<dbReference type="EMBL" id="JAQQWL010000011">
    <property type="protein sequence ID" value="KAK8049938.1"/>
    <property type="molecule type" value="Genomic_DNA"/>
</dbReference>
<evidence type="ECO:0000256" key="6">
    <source>
        <dbReference type="SAM" id="MobiDB-lite"/>
    </source>
</evidence>
<accession>A0ABR1TW11</accession>
<feature type="compositionally biased region" description="Low complexity" evidence="6">
    <location>
        <begin position="577"/>
        <end position="589"/>
    </location>
</feature>
<sequence>FGNPNAQPPSPKQTPPTVIFPSSVFETPKTCQPSFEVSSSSNWTPLLAEDYSVFNATPGNLRGAQAPFIDFSVTTPYHQVAGHKRPLSADDLAVEIASHPILTAGRPRQETSVFPRAPAIGHGRIDNEQSSDTQEPSYKKVRLGGALQETQLQTATPPPSRRKGGRRLAPKLQTDKMQNDQGYGYDFVAGTPHHNNMPNFATTPTDMFGYPLSAPATAPLYTDSRLFWEADPSMSAMDLDFSASGADMFQTSLHRPMNSPMNSDDWGRANEMFQDAGIAPPQTQTQDQTQDQTQTQNQTNGQLQKKERALAPKPAAQSQNTNDQDANMLGTSFTGTADDPFSIAGHNGGVDPGLLFSGPPPSSIEPATFDPMSQMPLLQPPMPPQPLQSPTALQPQAHIRRSASTKEASAGKRAIRPAGKSGARPGLLRSFSENRGKKPASKTAALPALAPAIRPVPQAEAGPESRSSRPNGRTSPLKNHHRLSSLCPILKFTIDSRGRARAETTVIVDGDDNEEEDMTPRAKRKQHNPARIGSNSWASSEDSDSSTDDEPIIIPSRNTSFALPDPKKPSTVHPFHSSQRSVSERSTSSLGIYNNEPALPQNDGESEAETVLNEPEGRQGDAASELRKVLETRQKRASMKKGQRVSSSVSHSASSSFSRASLSEVSLPMPSSSRGRTVRCLCKSTESLPNSDGFMVQCESCDLWLHGKCINISRRTMPSVYICGFCANTPNARGVARARETGNRGTGGPGRVALTSPLAHKSLRSFR</sequence>
<dbReference type="Gene3D" id="3.30.40.10">
    <property type="entry name" value="Zinc/RING finger domain, C3HC4 (zinc finger)"/>
    <property type="match status" value="1"/>
</dbReference>
<feature type="compositionally biased region" description="Acidic residues" evidence="6">
    <location>
        <begin position="541"/>
        <end position="551"/>
    </location>
</feature>
<evidence type="ECO:0000256" key="4">
    <source>
        <dbReference type="ARBA" id="ARBA00022853"/>
    </source>
</evidence>
<feature type="compositionally biased region" description="Basic residues" evidence="6">
    <location>
        <begin position="160"/>
        <end position="169"/>
    </location>
</feature>
<feature type="compositionally biased region" description="Basic and acidic residues" evidence="6">
    <location>
        <begin position="615"/>
        <end position="634"/>
    </location>
</feature>
<dbReference type="SUPFAM" id="SSF57903">
    <property type="entry name" value="FYVE/PHD zinc finger"/>
    <property type="match status" value="1"/>
</dbReference>
<dbReference type="Proteomes" id="UP001480595">
    <property type="component" value="Unassembled WGS sequence"/>
</dbReference>
<feature type="non-terminal residue" evidence="8">
    <location>
        <position position="1"/>
    </location>
</feature>
<protein>
    <submittedName>
        <fullName evidence="8">PHD-finger domain-containing protein</fullName>
    </submittedName>
</protein>
<gene>
    <name evidence="8" type="ORF">PG994_011668</name>
</gene>
<dbReference type="RefSeq" id="XP_066712187.1">
    <property type="nucleotide sequence ID" value="XM_066863077.1"/>
</dbReference>
<dbReference type="InterPro" id="IPR019786">
    <property type="entry name" value="Zinc_finger_PHD-type_CS"/>
</dbReference>
<dbReference type="PROSITE" id="PS50016">
    <property type="entry name" value="ZF_PHD_2"/>
    <property type="match status" value="1"/>
</dbReference>
<feature type="region of interest" description="Disordered" evidence="6">
    <location>
        <begin position="119"/>
        <end position="181"/>
    </location>
</feature>
<organism evidence="8 9">
    <name type="scientific">Apiospora phragmitis</name>
    <dbReference type="NCBI Taxonomy" id="2905665"/>
    <lineage>
        <taxon>Eukaryota</taxon>
        <taxon>Fungi</taxon>
        <taxon>Dikarya</taxon>
        <taxon>Ascomycota</taxon>
        <taxon>Pezizomycotina</taxon>
        <taxon>Sordariomycetes</taxon>
        <taxon>Xylariomycetidae</taxon>
        <taxon>Amphisphaeriales</taxon>
        <taxon>Apiosporaceae</taxon>
        <taxon>Apiospora</taxon>
    </lineage>
</organism>
<evidence type="ECO:0000313" key="8">
    <source>
        <dbReference type="EMBL" id="KAK8049938.1"/>
    </source>
</evidence>
<feature type="compositionally biased region" description="Polar residues" evidence="6">
    <location>
        <begin position="316"/>
        <end position="335"/>
    </location>
</feature>
<dbReference type="GeneID" id="92096140"/>
<evidence type="ECO:0000256" key="1">
    <source>
        <dbReference type="ARBA" id="ARBA00022723"/>
    </source>
</evidence>
<comment type="caution">
    <text evidence="8">The sequence shown here is derived from an EMBL/GenBank/DDBJ whole genome shotgun (WGS) entry which is preliminary data.</text>
</comment>
<evidence type="ECO:0000313" key="9">
    <source>
        <dbReference type="Proteomes" id="UP001480595"/>
    </source>
</evidence>
<dbReference type="InterPro" id="IPR019787">
    <property type="entry name" value="Znf_PHD-finger"/>
</dbReference>
<feature type="compositionally biased region" description="Low complexity" evidence="6">
    <location>
        <begin position="645"/>
        <end position="666"/>
    </location>
</feature>
<keyword evidence="3" id="KW-0862">Zinc</keyword>
<dbReference type="SMART" id="SM00249">
    <property type="entry name" value="PHD"/>
    <property type="match status" value="1"/>
</dbReference>
<feature type="compositionally biased region" description="Low complexity" evidence="6">
    <location>
        <begin position="282"/>
        <end position="300"/>
    </location>
</feature>
<dbReference type="PROSITE" id="PS01359">
    <property type="entry name" value="ZF_PHD_1"/>
    <property type="match status" value="1"/>
</dbReference>
<evidence type="ECO:0000256" key="2">
    <source>
        <dbReference type="ARBA" id="ARBA00022771"/>
    </source>
</evidence>
<feature type="compositionally biased region" description="Low complexity" evidence="6">
    <location>
        <begin position="441"/>
        <end position="452"/>
    </location>
</feature>
<keyword evidence="2 5" id="KW-0863">Zinc-finger</keyword>
<evidence type="ECO:0000259" key="7">
    <source>
        <dbReference type="PROSITE" id="PS50016"/>
    </source>
</evidence>
<dbReference type="Pfam" id="PF20826">
    <property type="entry name" value="PHD_5"/>
    <property type="match status" value="1"/>
</dbReference>
<feature type="compositionally biased region" description="Pro residues" evidence="6">
    <location>
        <begin position="378"/>
        <end position="387"/>
    </location>
</feature>
<dbReference type="InterPro" id="IPR013083">
    <property type="entry name" value="Znf_RING/FYVE/PHD"/>
</dbReference>
<evidence type="ECO:0000256" key="5">
    <source>
        <dbReference type="PROSITE-ProRule" id="PRU00146"/>
    </source>
</evidence>
<feature type="region of interest" description="Disordered" evidence="6">
    <location>
        <begin position="505"/>
        <end position="669"/>
    </location>
</feature>
<feature type="region of interest" description="Disordered" evidence="6">
    <location>
        <begin position="280"/>
        <end position="482"/>
    </location>
</feature>
<feature type="domain" description="PHD-type" evidence="7">
    <location>
        <begin position="677"/>
        <end position="729"/>
    </location>
</feature>
<dbReference type="InterPro" id="IPR001965">
    <property type="entry name" value="Znf_PHD"/>
</dbReference>
<evidence type="ECO:0000256" key="3">
    <source>
        <dbReference type="ARBA" id="ARBA00022833"/>
    </source>
</evidence>
<keyword evidence="9" id="KW-1185">Reference proteome</keyword>
<dbReference type="InterPro" id="IPR011011">
    <property type="entry name" value="Znf_FYVE_PHD"/>
</dbReference>
<keyword evidence="4" id="KW-0156">Chromatin regulator</keyword>
<dbReference type="PANTHER" id="PTHR46462:SF3">
    <property type="entry name" value="UPSET, ISOFORM A"/>
    <property type="match status" value="1"/>
</dbReference>
<name>A0ABR1TW11_9PEZI</name>